<evidence type="ECO:0000313" key="3">
    <source>
        <dbReference type="Proteomes" id="UP000023152"/>
    </source>
</evidence>
<reference evidence="2 3" key="1">
    <citation type="journal article" date="2013" name="Curr. Biol.">
        <title>The Genome of the Foraminiferan Reticulomyxa filosa.</title>
        <authorList>
            <person name="Glockner G."/>
            <person name="Hulsmann N."/>
            <person name="Schleicher M."/>
            <person name="Noegel A.A."/>
            <person name="Eichinger L."/>
            <person name="Gallinger C."/>
            <person name="Pawlowski J."/>
            <person name="Sierra R."/>
            <person name="Euteneuer U."/>
            <person name="Pillet L."/>
            <person name="Moustafa A."/>
            <person name="Platzer M."/>
            <person name="Groth M."/>
            <person name="Szafranski K."/>
            <person name="Schliwa M."/>
        </authorList>
    </citation>
    <scope>NUCLEOTIDE SEQUENCE [LARGE SCALE GENOMIC DNA]</scope>
</reference>
<dbReference type="EMBL" id="ASPP01018752">
    <property type="protein sequence ID" value="ETO15849.1"/>
    <property type="molecule type" value="Genomic_DNA"/>
</dbReference>
<gene>
    <name evidence="2" type="ORF">RFI_21515</name>
</gene>
<evidence type="ECO:0000313" key="2">
    <source>
        <dbReference type="EMBL" id="ETO15849.1"/>
    </source>
</evidence>
<feature type="compositionally biased region" description="Basic residues" evidence="1">
    <location>
        <begin position="46"/>
        <end position="56"/>
    </location>
</feature>
<keyword evidence="3" id="KW-1185">Reference proteome</keyword>
<organism evidence="2 3">
    <name type="scientific">Reticulomyxa filosa</name>
    <dbReference type="NCBI Taxonomy" id="46433"/>
    <lineage>
        <taxon>Eukaryota</taxon>
        <taxon>Sar</taxon>
        <taxon>Rhizaria</taxon>
        <taxon>Retaria</taxon>
        <taxon>Foraminifera</taxon>
        <taxon>Monothalamids</taxon>
        <taxon>Reticulomyxidae</taxon>
        <taxon>Reticulomyxa</taxon>
    </lineage>
</organism>
<dbReference type="AlphaFoldDB" id="X6MPS6"/>
<name>X6MPS6_RETFI</name>
<evidence type="ECO:0000256" key="1">
    <source>
        <dbReference type="SAM" id="MobiDB-lite"/>
    </source>
</evidence>
<feature type="compositionally biased region" description="Basic and acidic residues" evidence="1">
    <location>
        <begin position="1"/>
        <end position="15"/>
    </location>
</feature>
<comment type="caution">
    <text evidence="2">The sequence shown here is derived from an EMBL/GenBank/DDBJ whole genome shotgun (WGS) entry which is preliminary data.</text>
</comment>
<feature type="region of interest" description="Disordered" evidence="1">
    <location>
        <begin position="1"/>
        <end position="56"/>
    </location>
</feature>
<dbReference type="Proteomes" id="UP000023152">
    <property type="component" value="Unassembled WGS sequence"/>
</dbReference>
<proteinExistence type="predicted"/>
<sequence>MDWEKVGKENWEKVGKKMRKLKNEKKDQKNVGKRKKNEKRLIEKEKKKKRLKRKKRKKMMKMEKIICICALAQCQRKMSFSAMRRHCQYFICESVILTTVKSLLFVGPRNCYGEKNWTILLVCYGRNLNREAKVQMKIASKSKLDVMFKSNDIYLYWSALLQNRFIG</sequence>
<accession>X6MPS6</accession>
<protein>
    <submittedName>
        <fullName evidence="2">Uncharacterized protein</fullName>
    </submittedName>
</protein>